<name>A0A812WA37_SYMPI</name>
<evidence type="ECO:0008006" key="5">
    <source>
        <dbReference type="Google" id="ProtNLM"/>
    </source>
</evidence>
<comment type="caution">
    <text evidence="3">The sequence shown here is derived from an EMBL/GenBank/DDBJ whole genome shotgun (WGS) entry which is preliminary data.</text>
</comment>
<evidence type="ECO:0000256" key="1">
    <source>
        <dbReference type="SAM" id="Coils"/>
    </source>
</evidence>
<feature type="coiled-coil region" evidence="1">
    <location>
        <begin position="149"/>
        <end position="183"/>
    </location>
</feature>
<gene>
    <name evidence="3" type="ORF">SPIL2461_LOCUS18144</name>
</gene>
<feature type="compositionally biased region" description="Pro residues" evidence="2">
    <location>
        <begin position="353"/>
        <end position="362"/>
    </location>
</feature>
<feature type="region of interest" description="Disordered" evidence="2">
    <location>
        <begin position="284"/>
        <end position="321"/>
    </location>
</feature>
<feature type="region of interest" description="Disordered" evidence="2">
    <location>
        <begin position="337"/>
        <end position="367"/>
    </location>
</feature>
<feature type="coiled-coil region" evidence="1">
    <location>
        <begin position="214"/>
        <end position="248"/>
    </location>
</feature>
<evidence type="ECO:0000256" key="2">
    <source>
        <dbReference type="SAM" id="MobiDB-lite"/>
    </source>
</evidence>
<keyword evidence="4" id="KW-1185">Reference proteome</keyword>
<organism evidence="3 4">
    <name type="scientific">Symbiodinium pilosum</name>
    <name type="common">Dinoflagellate</name>
    <dbReference type="NCBI Taxonomy" id="2952"/>
    <lineage>
        <taxon>Eukaryota</taxon>
        <taxon>Sar</taxon>
        <taxon>Alveolata</taxon>
        <taxon>Dinophyceae</taxon>
        <taxon>Suessiales</taxon>
        <taxon>Symbiodiniaceae</taxon>
        <taxon>Symbiodinium</taxon>
    </lineage>
</organism>
<evidence type="ECO:0000313" key="4">
    <source>
        <dbReference type="Proteomes" id="UP000649617"/>
    </source>
</evidence>
<reference evidence="3" key="1">
    <citation type="submission" date="2021-02" db="EMBL/GenBank/DDBJ databases">
        <authorList>
            <person name="Dougan E. K."/>
            <person name="Rhodes N."/>
            <person name="Thang M."/>
            <person name="Chan C."/>
        </authorList>
    </citation>
    <scope>NUCLEOTIDE SEQUENCE</scope>
</reference>
<feature type="compositionally biased region" description="Pro residues" evidence="2">
    <location>
        <begin position="300"/>
        <end position="309"/>
    </location>
</feature>
<feature type="region of interest" description="Disordered" evidence="2">
    <location>
        <begin position="249"/>
        <end position="271"/>
    </location>
</feature>
<feature type="region of interest" description="Disordered" evidence="2">
    <location>
        <begin position="390"/>
        <end position="410"/>
    </location>
</feature>
<proteinExistence type="predicted"/>
<dbReference type="EMBL" id="CAJNIZ010043628">
    <property type="protein sequence ID" value="CAE7664600.1"/>
    <property type="molecule type" value="Genomic_DNA"/>
</dbReference>
<protein>
    <recommendedName>
        <fullName evidence="5">PH domain-containing protein</fullName>
    </recommendedName>
</protein>
<dbReference type="OrthoDB" id="445852at2759"/>
<feature type="compositionally biased region" description="Acidic residues" evidence="2">
    <location>
        <begin position="397"/>
        <end position="410"/>
    </location>
</feature>
<accession>A0A812WA37</accession>
<dbReference type="Proteomes" id="UP000649617">
    <property type="component" value="Unassembled WGS sequence"/>
</dbReference>
<feature type="compositionally biased region" description="Acidic residues" evidence="2">
    <location>
        <begin position="255"/>
        <end position="267"/>
    </location>
</feature>
<sequence length="410" mass="45096">MSQEADYEEFLTLRRHVRKLQAGTPLLLRSQGAQGQDLDLQICAVQISQDLQFLSWRDSEGNGSTKQLPLNKILAVEDTSLPSLPGNSDGDGHHALQVKLRQEKGLGLPAQIELICTSKEDQEAWLQGLRFLVADKGSEEKIPQGKPSEQGLQEKLKLQEQLCEQLRQENNMLRDIVKRKDETIAELLRDSQSKSIKTESTSRESDEHLQYREVAILRRKNKRLQLDLKSKQQTIAGLLKLVERLSQQADAETSAPEDQEDTQDEPEINPKVHPKLVVTQVAVDPDSAPAAEAPTVQAPCPSPLEPAPTPTQQQEGPFAGELGALVEKLQALQEATASATQGVASLGRFQPPSRSPPGPAPRGPKSAAALQALKREMAVLEEKKRVVQHLAHTLEPDGSDSEEGDGFPLR</sequence>
<keyword evidence="1" id="KW-0175">Coiled coil</keyword>
<dbReference type="AlphaFoldDB" id="A0A812WA37"/>
<evidence type="ECO:0000313" key="3">
    <source>
        <dbReference type="EMBL" id="CAE7664600.1"/>
    </source>
</evidence>